<sequence length="822" mass="93678">MAWPAIATRCSCVNSPGGKFIPLSVKSPSRLSRPKRNTNMSQSTLFTAARPAGQFTLRPLLPADVRLIHRWVTRDYARFWGMQDHAPEQVAEFYQQLTAKDPHAALIGCCDGEPAFLIECYRASEDEVGRHYPAQPDDYGMHILIAPAVTPVSQFSWQVFSTVMDYMFSRPEVNRVVVEPDVRNDKIHRLNKRAGFRYQHTIDMGHKTAWLAFCQRDDYQQALLQDSLMNNTTPLLNGSHLTGHDWLQANRLLIRKAIAEFAHEKLITPVDVGSGRYQLAVPNGESEYVFSAQRLALDHWEIDVASLQKQENGHRLPLDALQFIEEFNAQIGIPQALLATYMEEISSTLCSSVFKLQKNNPDSQALVKADFQTLESSMTEGHPCFVANNGRIGFDARDYLAYAPEAATPVRLIWVAVHRRNAHFSSISELSYARLLQEELGQAALDQFAAQLASKDVVAEDYILMPVHPWQWQNKLLTVFAADIANQDIIYLGIGEDHYQAQQSIRTFFNRSQPQKRYVKTALSVLNMGFMRGLSPYYMATTPAINEWLETLVANDSWLQRCDFRILREVAAVGYHNRHYERAIKGDSAYKKMFAALWRDNPVTDLQPGQRLMTMAAFLHVDHQQQPLLPALIADSGLPAEQWIDRYLNCYLSPLLHCFYQHDLVFMPHGENLILLLENNVPVSAYMKDIGEEIAVMNPDAVLPEKVQRLAVDVPEHLKLLSIFTDVFDCIFRFISAILHQSDTLSETQFWQRVAQCVKDYQQAHPQLASKFARYDMFAPEFTRSCLNRLQLANNQQMINLSDPAENLKFAGTLENPIAKWR</sequence>
<feature type="domain" description="Acyltransferase MbtK/IucB-like conserved" evidence="2">
    <location>
        <begin position="58"/>
        <end position="105"/>
    </location>
</feature>
<dbReference type="KEGG" id="pam:PANA_0637"/>
<dbReference type="InterPro" id="IPR022770">
    <property type="entry name" value="IucA/IucC-like_C"/>
</dbReference>
<dbReference type="Pfam" id="PF06276">
    <property type="entry name" value="FhuF"/>
    <property type="match status" value="1"/>
</dbReference>
<comment type="pathway">
    <text evidence="1">Siderophore biosynthesis.</text>
</comment>
<dbReference type="HOGENOM" id="CLU_018524_1_1_6"/>
<dbReference type="Gene3D" id="1.10.510.40">
    <property type="match status" value="1"/>
</dbReference>
<reference evidence="3 4" key="1">
    <citation type="journal article" date="2010" name="J. Bacteriol.">
        <title>Genome sequence of Pantoea ananatis LMG20103, the causative agent of Eucalyptus blight and dieback.</title>
        <authorList>
            <person name="De Maayer P."/>
            <person name="Chan W.Y."/>
            <person name="Venter S.N."/>
            <person name="Toth I.K."/>
            <person name="Birch P.R."/>
            <person name="Joubert F."/>
            <person name="Coutinho T.A."/>
        </authorList>
    </citation>
    <scope>NUCLEOTIDE SEQUENCE [LARGE SCALE GENOMIC DNA]</scope>
    <source>
        <strain evidence="3 4">LMG 20103</strain>
    </source>
</reference>
<dbReference type="SMART" id="SM01006">
    <property type="entry name" value="AlcB"/>
    <property type="match status" value="1"/>
</dbReference>
<dbReference type="EMBL" id="CP001875">
    <property type="protein sequence ID" value="ADD75804.1"/>
    <property type="molecule type" value="Genomic_DNA"/>
</dbReference>
<dbReference type="STRING" id="706191.PANA_0637"/>
<evidence type="ECO:0000256" key="1">
    <source>
        <dbReference type="ARBA" id="ARBA00004924"/>
    </source>
</evidence>
<organism evidence="3 4">
    <name type="scientific">Pantoea ananatis (strain LMG 20103)</name>
    <dbReference type="NCBI Taxonomy" id="706191"/>
    <lineage>
        <taxon>Bacteria</taxon>
        <taxon>Pseudomonadati</taxon>
        <taxon>Pseudomonadota</taxon>
        <taxon>Gammaproteobacteria</taxon>
        <taxon>Enterobacterales</taxon>
        <taxon>Erwiniaceae</taxon>
        <taxon>Pantoea</taxon>
    </lineage>
</organism>
<dbReference type="Gene3D" id="3.40.630.30">
    <property type="match status" value="1"/>
</dbReference>
<name>D4GJJ4_PANAM</name>
<dbReference type="Gene3D" id="3.30.310.280">
    <property type="match status" value="1"/>
</dbReference>
<dbReference type="PANTHER" id="PTHR34384:SF6">
    <property type="entry name" value="STAPHYLOFERRIN B SYNTHASE"/>
    <property type="match status" value="1"/>
</dbReference>
<evidence type="ECO:0000313" key="4">
    <source>
        <dbReference type="Proteomes" id="UP000001702"/>
    </source>
</evidence>
<dbReference type="Pfam" id="PF13523">
    <property type="entry name" value="Acetyltransf_8"/>
    <property type="match status" value="1"/>
</dbReference>
<dbReference type="GO" id="GO:0016746">
    <property type="term" value="F:acyltransferase activity"/>
    <property type="evidence" value="ECO:0007669"/>
    <property type="project" value="InterPro"/>
</dbReference>
<accession>D4GJJ4</accession>
<dbReference type="PANTHER" id="PTHR34384">
    <property type="entry name" value="L-2,3-DIAMINOPROPANOATE--CITRATE LIGASE"/>
    <property type="match status" value="1"/>
</dbReference>
<gene>
    <name evidence="3" type="primary">rhbF</name>
    <name evidence="3" type="ordered locus">PANA_0637</name>
</gene>
<dbReference type="SUPFAM" id="SSF55729">
    <property type="entry name" value="Acyl-CoA N-acyltransferases (Nat)"/>
    <property type="match status" value="1"/>
</dbReference>
<dbReference type="GO" id="GO:0019290">
    <property type="term" value="P:siderophore biosynthetic process"/>
    <property type="evidence" value="ECO:0007669"/>
    <property type="project" value="InterPro"/>
</dbReference>
<dbReference type="GO" id="GO:0016881">
    <property type="term" value="F:acid-amino acid ligase activity"/>
    <property type="evidence" value="ECO:0007669"/>
    <property type="project" value="UniProtKB-ARBA"/>
</dbReference>
<dbReference type="Proteomes" id="UP000001702">
    <property type="component" value="Chromosome"/>
</dbReference>
<protein>
    <submittedName>
        <fullName evidence="3">RhbF</fullName>
    </submittedName>
</protein>
<dbReference type="eggNOG" id="COG4264">
    <property type="taxonomic scope" value="Bacteria"/>
</dbReference>
<keyword evidence="4" id="KW-1185">Reference proteome</keyword>
<evidence type="ECO:0000313" key="3">
    <source>
        <dbReference type="EMBL" id="ADD75804.1"/>
    </source>
</evidence>
<dbReference type="InterPro" id="IPR037455">
    <property type="entry name" value="LucA/IucC-like"/>
</dbReference>
<dbReference type="InterPro" id="IPR019432">
    <property type="entry name" value="Acyltransferase_MbtK/IucB-like"/>
</dbReference>
<evidence type="ECO:0000259" key="2">
    <source>
        <dbReference type="SMART" id="SM01006"/>
    </source>
</evidence>
<dbReference type="Gene3D" id="6.10.250.3370">
    <property type="match status" value="1"/>
</dbReference>
<dbReference type="Pfam" id="PF04183">
    <property type="entry name" value="IucA_IucC"/>
    <property type="match status" value="1"/>
</dbReference>
<proteinExistence type="predicted"/>
<dbReference type="InterPro" id="IPR016181">
    <property type="entry name" value="Acyl_CoA_acyltransferase"/>
</dbReference>
<dbReference type="AlphaFoldDB" id="D4GJJ4"/>
<dbReference type="InterPro" id="IPR007310">
    <property type="entry name" value="Aerobactin_biosyn_IucA/IucC_N"/>
</dbReference>